<dbReference type="InterPro" id="IPR051311">
    <property type="entry name" value="DedA_domain"/>
</dbReference>
<dbReference type="InterPro" id="IPR032816">
    <property type="entry name" value="VTT_dom"/>
</dbReference>
<accession>A0A644T9M1</accession>
<evidence type="ECO:0000313" key="3">
    <source>
        <dbReference type="EMBL" id="MPL63540.1"/>
    </source>
</evidence>
<keyword evidence="1" id="KW-0812">Transmembrane</keyword>
<dbReference type="GO" id="GO:0005886">
    <property type="term" value="C:plasma membrane"/>
    <property type="evidence" value="ECO:0007669"/>
    <property type="project" value="TreeGrafter"/>
</dbReference>
<gene>
    <name evidence="3" type="ORF">SDC9_09180</name>
</gene>
<feature type="domain" description="VTT" evidence="2">
    <location>
        <begin position="47"/>
        <end position="146"/>
    </location>
</feature>
<feature type="transmembrane region" description="Helical" evidence="1">
    <location>
        <begin position="7"/>
        <end position="26"/>
    </location>
</feature>
<dbReference type="PANTHER" id="PTHR42709">
    <property type="entry name" value="ALKALINE PHOSPHATASE LIKE PROTEIN"/>
    <property type="match status" value="1"/>
</dbReference>
<feature type="transmembrane region" description="Helical" evidence="1">
    <location>
        <begin position="139"/>
        <end position="157"/>
    </location>
</feature>
<dbReference type="AlphaFoldDB" id="A0A644T9M1"/>
<keyword evidence="1" id="KW-1133">Transmembrane helix</keyword>
<proteinExistence type="predicted"/>
<evidence type="ECO:0000259" key="2">
    <source>
        <dbReference type="Pfam" id="PF09335"/>
    </source>
</evidence>
<feature type="transmembrane region" description="Helical" evidence="1">
    <location>
        <begin position="88"/>
        <end position="106"/>
    </location>
</feature>
<dbReference type="PANTHER" id="PTHR42709:SF11">
    <property type="entry name" value="DEDA FAMILY PROTEIN"/>
    <property type="match status" value="1"/>
</dbReference>
<organism evidence="3">
    <name type="scientific">bioreactor metagenome</name>
    <dbReference type="NCBI Taxonomy" id="1076179"/>
    <lineage>
        <taxon>unclassified sequences</taxon>
        <taxon>metagenomes</taxon>
        <taxon>ecological metagenomes</taxon>
    </lineage>
</organism>
<sequence>MEQIIDLFGQYGLIGLIIISFTESFISPILPDILLIPMALAEPHKAIYYSAIVTVASVLGGIIGYAGGRRFGLPIMKKYVPQKYVDTIEHWVTKYGVWAIILASLAPIPFKFVSISAGVFRLNMTLFIVAAIIGRSKRFLLEGVLIYYYGPQALALMKSLSDSTLIVTGVLLILIWIIVKLKRNKVKAPQN</sequence>
<dbReference type="Pfam" id="PF09335">
    <property type="entry name" value="VTT_dom"/>
    <property type="match status" value="1"/>
</dbReference>
<feature type="transmembrane region" description="Helical" evidence="1">
    <location>
        <begin position="163"/>
        <end position="181"/>
    </location>
</feature>
<name>A0A644T9M1_9ZZZZ</name>
<comment type="caution">
    <text evidence="3">The sequence shown here is derived from an EMBL/GenBank/DDBJ whole genome shotgun (WGS) entry which is preliminary data.</text>
</comment>
<protein>
    <recommendedName>
        <fullName evidence="2">VTT domain-containing protein</fullName>
    </recommendedName>
</protein>
<feature type="transmembrane region" description="Helical" evidence="1">
    <location>
        <begin position="112"/>
        <end position="132"/>
    </location>
</feature>
<evidence type="ECO:0000256" key="1">
    <source>
        <dbReference type="SAM" id="Phobius"/>
    </source>
</evidence>
<keyword evidence="1" id="KW-0472">Membrane</keyword>
<dbReference type="EMBL" id="VSSQ01000021">
    <property type="protein sequence ID" value="MPL63540.1"/>
    <property type="molecule type" value="Genomic_DNA"/>
</dbReference>
<feature type="transmembrane region" description="Helical" evidence="1">
    <location>
        <begin position="46"/>
        <end position="67"/>
    </location>
</feature>
<reference evidence="3" key="1">
    <citation type="submission" date="2019-08" db="EMBL/GenBank/DDBJ databases">
        <authorList>
            <person name="Kucharzyk K."/>
            <person name="Murdoch R.W."/>
            <person name="Higgins S."/>
            <person name="Loffler F."/>
        </authorList>
    </citation>
    <scope>NUCLEOTIDE SEQUENCE</scope>
</reference>